<dbReference type="SUPFAM" id="SSF56519">
    <property type="entry name" value="Penicillin binding protein dimerisation domain"/>
    <property type="match status" value="1"/>
</dbReference>
<feature type="domain" description="Penicillin-binding protein transpeptidase" evidence="5">
    <location>
        <begin position="282"/>
        <end position="588"/>
    </location>
</feature>
<reference evidence="7 8" key="1">
    <citation type="submission" date="2024-06" db="EMBL/GenBank/DDBJ databases">
        <title>The Natural Products Discovery Center: Release of the First 8490 Sequenced Strains for Exploring Actinobacteria Biosynthetic Diversity.</title>
        <authorList>
            <person name="Kalkreuter E."/>
            <person name="Kautsar S.A."/>
            <person name="Yang D."/>
            <person name="Bader C.D."/>
            <person name="Teijaro C.N."/>
            <person name="Fluegel L."/>
            <person name="Davis C.M."/>
            <person name="Simpson J.R."/>
            <person name="Lauterbach L."/>
            <person name="Steele A.D."/>
            <person name="Gui C."/>
            <person name="Meng S."/>
            <person name="Li G."/>
            <person name="Viehrig K."/>
            <person name="Ye F."/>
            <person name="Su P."/>
            <person name="Kiefer A.F."/>
            <person name="Nichols A."/>
            <person name="Cepeda A.J."/>
            <person name="Yan W."/>
            <person name="Fan B."/>
            <person name="Jiang Y."/>
            <person name="Adhikari A."/>
            <person name="Zheng C.-J."/>
            <person name="Schuster L."/>
            <person name="Cowan T.M."/>
            <person name="Smanski M.J."/>
            <person name="Chevrette M.G."/>
            <person name="De Carvalho L.P.S."/>
            <person name="Shen B."/>
        </authorList>
    </citation>
    <scope>NUCLEOTIDE SEQUENCE [LARGE SCALE GENOMIC DNA]</scope>
    <source>
        <strain evidence="7 8">NPDC050100</strain>
    </source>
</reference>
<dbReference type="InterPro" id="IPR036138">
    <property type="entry name" value="PBP_dimer_sf"/>
</dbReference>
<dbReference type="Gene3D" id="3.40.710.10">
    <property type="entry name" value="DD-peptidase/beta-lactamase superfamily"/>
    <property type="match status" value="1"/>
</dbReference>
<dbReference type="Pfam" id="PF03717">
    <property type="entry name" value="PBP_dimer"/>
    <property type="match status" value="1"/>
</dbReference>
<comment type="subcellular location">
    <subcellularLocation>
        <location evidence="1">Membrane</location>
    </subcellularLocation>
</comment>
<dbReference type="InterPro" id="IPR050515">
    <property type="entry name" value="Beta-lactam/transpept"/>
</dbReference>
<dbReference type="SUPFAM" id="SSF56601">
    <property type="entry name" value="beta-lactamase/transpeptidase-like"/>
    <property type="match status" value="1"/>
</dbReference>
<name>A0ABV3GAI4_MICGL</name>
<comment type="similarity">
    <text evidence="2">Belongs to the transpeptidase family.</text>
</comment>
<evidence type="ECO:0000256" key="2">
    <source>
        <dbReference type="ARBA" id="ARBA00007171"/>
    </source>
</evidence>
<dbReference type="InterPro" id="IPR012338">
    <property type="entry name" value="Beta-lactam/transpept-like"/>
</dbReference>
<evidence type="ECO:0000313" key="7">
    <source>
        <dbReference type="EMBL" id="MEV0968638.1"/>
    </source>
</evidence>
<feature type="compositionally biased region" description="Pro residues" evidence="4">
    <location>
        <begin position="25"/>
        <end position="36"/>
    </location>
</feature>
<dbReference type="InterPro" id="IPR005311">
    <property type="entry name" value="PBP_dimer"/>
</dbReference>
<dbReference type="Gene3D" id="3.30.450.330">
    <property type="match status" value="1"/>
</dbReference>
<dbReference type="PANTHER" id="PTHR30627:SF1">
    <property type="entry name" value="PEPTIDOGLYCAN D,D-TRANSPEPTIDASE FTSI"/>
    <property type="match status" value="1"/>
</dbReference>
<feature type="region of interest" description="Disordered" evidence="4">
    <location>
        <begin position="1"/>
        <end position="40"/>
    </location>
</feature>
<dbReference type="RefSeq" id="WP_358131451.1">
    <property type="nucleotide sequence ID" value="NZ_JBFALK010000003.1"/>
</dbReference>
<organism evidence="7 8">
    <name type="scientific">Microtetraspora glauca</name>
    <dbReference type="NCBI Taxonomy" id="1996"/>
    <lineage>
        <taxon>Bacteria</taxon>
        <taxon>Bacillati</taxon>
        <taxon>Actinomycetota</taxon>
        <taxon>Actinomycetes</taxon>
        <taxon>Streptosporangiales</taxon>
        <taxon>Streptosporangiaceae</taxon>
        <taxon>Microtetraspora</taxon>
    </lineage>
</organism>
<dbReference type="InterPro" id="IPR001460">
    <property type="entry name" value="PCN-bd_Tpept"/>
</dbReference>
<evidence type="ECO:0000259" key="5">
    <source>
        <dbReference type="Pfam" id="PF00905"/>
    </source>
</evidence>
<evidence type="ECO:0000313" key="8">
    <source>
        <dbReference type="Proteomes" id="UP001551675"/>
    </source>
</evidence>
<dbReference type="EMBL" id="JBFALK010000003">
    <property type="protein sequence ID" value="MEV0968638.1"/>
    <property type="molecule type" value="Genomic_DNA"/>
</dbReference>
<dbReference type="Gene3D" id="3.90.1310.10">
    <property type="entry name" value="Penicillin-binding protein 2a (Domain 2)"/>
    <property type="match status" value="1"/>
</dbReference>
<protein>
    <submittedName>
        <fullName evidence="7">Penicillin-binding protein 2</fullName>
    </submittedName>
</protein>
<evidence type="ECO:0000256" key="4">
    <source>
        <dbReference type="SAM" id="MobiDB-lite"/>
    </source>
</evidence>
<keyword evidence="8" id="KW-1185">Reference proteome</keyword>
<accession>A0ABV3GAI4</accession>
<comment type="caution">
    <text evidence="7">The sequence shown here is derived from an EMBL/GenBank/DDBJ whole genome shotgun (WGS) entry which is preliminary data.</text>
</comment>
<gene>
    <name evidence="7" type="ORF">AB0I59_08395</name>
</gene>
<dbReference type="Proteomes" id="UP001551675">
    <property type="component" value="Unassembled WGS sequence"/>
</dbReference>
<sequence>MRSRGLRPPGRPPGDEPPRSRQPRNQPPRTPQPRPPAVLRLGNPERRLHAGLIAMAFVLSLFAGRLVQLQGLDSKALQAKAAQQRVQPETLPAKRGSITDVNGNELALTMDAAEIYVDPYDVDPKKRDLVGTTLARELNLPKEKVAAALAKTDQRYIPLDRDVEPLRAKKIMSLGLKGVGSKPTYRRQYPGGRLAGGLLGFVGFDGHGLEGLERTYDKILAGQDGQQSIEIGRGGERIPMTRSTRKEPVAGRDVRLTIDRDVQWAAEQAIDRQVQASKALSGSVIVMDIKTGQILAMANSPGVDLNHWDTVSEADRGNRAVSEVFEPGSTNKVITAAAAIEHGGVTPNTVFRVPDQIQCADRTLKDAHPHAPERLTFTGVIAESSNVGTIMAARRLSDQRLYDTIRAFGFGATSGSGLPGEEAGLLPAWQSWSGSQRCTVAYGQGVSVTALQMASVYQTIANGGVRVTPSLVAGTTDGNGHLVPAPTAKQTRVISETTARQISGMLEAAVGNDGTGAEAAIPGYRVAGKTGTAMRYDQKCGGYCGYTATFVGFTPADAPRLVALAVIQDPKKGHYGGMVAAPVFKEVMSFALKTKKIPPTGTKAPKVVLRAGE</sequence>
<dbReference type="Pfam" id="PF00905">
    <property type="entry name" value="Transpeptidase"/>
    <property type="match status" value="1"/>
</dbReference>
<keyword evidence="3" id="KW-0472">Membrane</keyword>
<dbReference type="PANTHER" id="PTHR30627">
    <property type="entry name" value="PEPTIDOGLYCAN D,D-TRANSPEPTIDASE"/>
    <property type="match status" value="1"/>
</dbReference>
<feature type="domain" description="Penicillin-binding protein dimerisation" evidence="6">
    <location>
        <begin position="91"/>
        <end position="238"/>
    </location>
</feature>
<evidence type="ECO:0000256" key="1">
    <source>
        <dbReference type="ARBA" id="ARBA00004370"/>
    </source>
</evidence>
<evidence type="ECO:0000256" key="3">
    <source>
        <dbReference type="ARBA" id="ARBA00023136"/>
    </source>
</evidence>
<proteinExistence type="inferred from homology"/>
<evidence type="ECO:0000259" key="6">
    <source>
        <dbReference type="Pfam" id="PF03717"/>
    </source>
</evidence>